<name>A0A7X5HY56_9FIRM</name>
<comment type="caution">
    <text evidence="9">The sequence shown here is derived from an EMBL/GenBank/DDBJ whole genome shotgun (WGS) entry which is preliminary data.</text>
</comment>
<dbReference type="InterPro" id="IPR020930">
    <property type="entry name" value="Ribosomal_uL5_bac-type"/>
</dbReference>
<dbReference type="EMBL" id="JAAEEH010000059">
    <property type="protein sequence ID" value="NDL68770.1"/>
    <property type="molecule type" value="Genomic_DNA"/>
</dbReference>
<dbReference type="NCBIfam" id="TIGR00731">
    <property type="entry name" value="bL25_bact_ctc"/>
    <property type="match status" value="1"/>
</dbReference>
<feature type="region of interest" description="Disordered" evidence="6">
    <location>
        <begin position="188"/>
        <end position="212"/>
    </location>
</feature>
<dbReference type="InterPro" id="IPR029751">
    <property type="entry name" value="Ribosomal_L25_dom"/>
</dbReference>
<feature type="domain" description="Large ribosomal subunit protein bL25 beta" evidence="8">
    <location>
        <begin position="101"/>
        <end position="182"/>
    </location>
</feature>
<keyword evidence="2 5" id="KW-0694">RNA-binding</keyword>
<proteinExistence type="inferred from homology"/>
<evidence type="ECO:0000259" key="8">
    <source>
        <dbReference type="Pfam" id="PF14693"/>
    </source>
</evidence>
<keyword evidence="10" id="KW-1185">Reference proteome</keyword>
<dbReference type="Proteomes" id="UP000461585">
    <property type="component" value="Unassembled WGS sequence"/>
</dbReference>
<accession>A0A7X5HY56</accession>
<evidence type="ECO:0000256" key="6">
    <source>
        <dbReference type="SAM" id="MobiDB-lite"/>
    </source>
</evidence>
<evidence type="ECO:0000256" key="1">
    <source>
        <dbReference type="ARBA" id="ARBA00022730"/>
    </source>
</evidence>
<sequence length="212" mass="23204">MAKATLNAKNRTLVGTGKSKQMRASGQVPGILYGGHMEVQPIVLDKSEAEKFVQSHNVGAKVFVQLEGKEVMALLKDVQRNVFGNSLLHMDLQALTAGENVKLAVHLNFTGKEQLSPDSIAQELLHELEIETTPQYMMDSIDVDVSKLTFGDTLKVADLPIMQDPNIKVLSDPETALFTLVAKSVYKEEPKEGEEAPLFAPPSSKTEEKTAE</sequence>
<dbReference type="Gene3D" id="2.40.240.10">
    <property type="entry name" value="Ribosomal Protein L25, Chain P"/>
    <property type="match status" value="1"/>
</dbReference>
<gene>
    <name evidence="5" type="primary">rplY</name>
    <name evidence="5" type="synonym">ctc</name>
    <name evidence="9" type="ORF">GXN74_13590</name>
</gene>
<evidence type="ECO:0000313" key="9">
    <source>
        <dbReference type="EMBL" id="NDL68770.1"/>
    </source>
</evidence>
<dbReference type="InterPro" id="IPR020056">
    <property type="entry name" value="Rbsml_bL25/Gln-tRNA_synth_N"/>
</dbReference>
<reference evidence="9 10" key="1">
    <citation type="submission" date="2020-01" db="EMBL/GenBank/DDBJ databases">
        <title>Anaeroalcalibacter tamaniensis gen. nov., sp. nov., moderately halophilic strictly anaerobic fermenter bacterium from mud volcano of Taman peninsula.</title>
        <authorList>
            <person name="Frolova A."/>
            <person name="Merkel A.Y."/>
            <person name="Slobodkin A.I."/>
        </authorList>
    </citation>
    <scope>NUCLEOTIDE SEQUENCE [LARGE SCALE GENOMIC DNA]</scope>
    <source>
        <strain evidence="9 10">F-3ap</strain>
    </source>
</reference>
<dbReference type="PANTHER" id="PTHR33284">
    <property type="entry name" value="RIBOSOMAL PROTEIN L25/GLN-TRNA SYNTHETASE, ANTI-CODON-BINDING DOMAIN-CONTAINING PROTEIN"/>
    <property type="match status" value="1"/>
</dbReference>
<dbReference type="Gene3D" id="2.170.120.20">
    <property type="entry name" value="Ribosomal protein L25, beta domain"/>
    <property type="match status" value="1"/>
</dbReference>
<dbReference type="GO" id="GO:0008097">
    <property type="term" value="F:5S rRNA binding"/>
    <property type="evidence" value="ECO:0007669"/>
    <property type="project" value="InterPro"/>
</dbReference>
<evidence type="ECO:0000259" key="7">
    <source>
        <dbReference type="Pfam" id="PF01386"/>
    </source>
</evidence>
<evidence type="ECO:0000256" key="3">
    <source>
        <dbReference type="ARBA" id="ARBA00022980"/>
    </source>
</evidence>
<dbReference type="Pfam" id="PF01386">
    <property type="entry name" value="Ribosomal_L25p"/>
    <property type="match status" value="1"/>
</dbReference>
<protein>
    <recommendedName>
        <fullName evidence="5">Large ribosomal subunit protein bL25</fullName>
    </recommendedName>
    <alternativeName>
        <fullName evidence="5">General stress protein CTC</fullName>
    </alternativeName>
</protein>
<comment type="similarity">
    <text evidence="5">Belongs to the bacterial ribosomal protein bL25 family. CTC subfamily.</text>
</comment>
<dbReference type="PANTHER" id="PTHR33284:SF1">
    <property type="entry name" value="RIBOSOMAL PROTEIN L25_GLN-TRNA SYNTHETASE, ANTI-CODON-BINDING DOMAIN-CONTAINING PROTEIN"/>
    <property type="match status" value="1"/>
</dbReference>
<dbReference type="InterPro" id="IPR037121">
    <property type="entry name" value="Ribosomal_bL25_C"/>
</dbReference>
<dbReference type="InterPro" id="IPR020057">
    <property type="entry name" value="Ribosomal_bL25_b-dom"/>
</dbReference>
<keyword evidence="3 5" id="KW-0689">Ribosomal protein</keyword>
<comment type="subunit">
    <text evidence="5">Part of the 50S ribosomal subunit; part of the 5S rRNA/L5/L18/L25 subcomplex. Contacts the 5S rRNA. Binds to the 5S rRNA independently of L5 and L18.</text>
</comment>
<organism evidence="9 10">
    <name type="scientific">Anaerotalea alkaliphila</name>
    <dbReference type="NCBI Taxonomy" id="2662126"/>
    <lineage>
        <taxon>Bacteria</taxon>
        <taxon>Bacillati</taxon>
        <taxon>Bacillota</taxon>
        <taxon>Clostridia</taxon>
        <taxon>Eubacteriales</taxon>
        <taxon>Anaerotalea</taxon>
    </lineage>
</organism>
<dbReference type="HAMAP" id="MF_01334">
    <property type="entry name" value="Ribosomal_bL25_CTC"/>
    <property type="match status" value="1"/>
</dbReference>
<comment type="function">
    <text evidence="5">This is one of the proteins that binds to the 5S RNA in the ribosome where it forms part of the central protuberance.</text>
</comment>
<dbReference type="Pfam" id="PF14693">
    <property type="entry name" value="Ribosomal_TL5_C"/>
    <property type="match status" value="1"/>
</dbReference>
<dbReference type="GO" id="GO:0022625">
    <property type="term" value="C:cytosolic large ribosomal subunit"/>
    <property type="evidence" value="ECO:0007669"/>
    <property type="project" value="TreeGrafter"/>
</dbReference>
<dbReference type="GO" id="GO:0006412">
    <property type="term" value="P:translation"/>
    <property type="evidence" value="ECO:0007669"/>
    <property type="project" value="UniProtKB-UniRule"/>
</dbReference>
<keyword evidence="4 5" id="KW-0687">Ribonucleoprotein</keyword>
<evidence type="ECO:0000256" key="5">
    <source>
        <dbReference type="HAMAP-Rule" id="MF_01334"/>
    </source>
</evidence>
<dbReference type="CDD" id="cd00495">
    <property type="entry name" value="Ribosomal_L25_TL5_CTC"/>
    <property type="match status" value="1"/>
</dbReference>
<dbReference type="RefSeq" id="WP_162371488.1">
    <property type="nucleotide sequence ID" value="NZ_JAAEEH010000059.1"/>
</dbReference>
<evidence type="ECO:0000313" key="10">
    <source>
        <dbReference type="Proteomes" id="UP000461585"/>
    </source>
</evidence>
<dbReference type="GO" id="GO:0003735">
    <property type="term" value="F:structural constituent of ribosome"/>
    <property type="evidence" value="ECO:0007669"/>
    <property type="project" value="InterPro"/>
</dbReference>
<evidence type="ECO:0000256" key="2">
    <source>
        <dbReference type="ARBA" id="ARBA00022884"/>
    </source>
</evidence>
<dbReference type="AlphaFoldDB" id="A0A7X5HY56"/>
<dbReference type="SUPFAM" id="SSF50715">
    <property type="entry name" value="Ribosomal protein L25-like"/>
    <property type="match status" value="1"/>
</dbReference>
<feature type="domain" description="Large ribosomal subunit protein bL25 L25" evidence="7">
    <location>
        <begin position="6"/>
        <end position="92"/>
    </location>
</feature>
<dbReference type="InterPro" id="IPR001021">
    <property type="entry name" value="Ribosomal_bL25_long"/>
</dbReference>
<dbReference type="InterPro" id="IPR011035">
    <property type="entry name" value="Ribosomal_bL25/Gln-tRNA_synth"/>
</dbReference>
<keyword evidence="1 5" id="KW-0699">rRNA-binding</keyword>
<evidence type="ECO:0000256" key="4">
    <source>
        <dbReference type="ARBA" id="ARBA00023274"/>
    </source>
</evidence>